<keyword evidence="2" id="KW-1185">Reference proteome</keyword>
<accession>A0A2U2DM98</accession>
<comment type="caution">
    <text evidence="1">The sequence shown here is derived from an EMBL/GenBank/DDBJ whole genome shotgun (WGS) entry which is preliminary data.</text>
</comment>
<dbReference type="Proteomes" id="UP000245252">
    <property type="component" value="Unassembled WGS sequence"/>
</dbReference>
<dbReference type="EMBL" id="QFBC01000010">
    <property type="protein sequence ID" value="PWE54435.1"/>
    <property type="molecule type" value="Genomic_DNA"/>
</dbReference>
<organism evidence="1 2">
    <name type="scientific">Metarhizobium album</name>
    <dbReference type="NCBI Taxonomy" id="2182425"/>
    <lineage>
        <taxon>Bacteria</taxon>
        <taxon>Pseudomonadati</taxon>
        <taxon>Pseudomonadota</taxon>
        <taxon>Alphaproteobacteria</taxon>
        <taxon>Hyphomicrobiales</taxon>
        <taxon>Rhizobiaceae</taxon>
        <taxon>Metarhizobium</taxon>
    </lineage>
</organism>
<gene>
    <name evidence="1" type="ORF">DEM27_20210</name>
</gene>
<proteinExistence type="predicted"/>
<evidence type="ECO:0000313" key="1">
    <source>
        <dbReference type="EMBL" id="PWE54435.1"/>
    </source>
</evidence>
<sequence length="105" mass="11750">MRRTMSEKQLRGELYGSSLAESEIGSRLIVAERYADCLRRLARASSEIDRRHLSEQLEDTAGSLDRMAADIASSEHGTEILARAGRLIPVVEKLVESRRKAMALH</sequence>
<dbReference type="AlphaFoldDB" id="A0A2U2DM98"/>
<evidence type="ECO:0000313" key="2">
    <source>
        <dbReference type="Proteomes" id="UP000245252"/>
    </source>
</evidence>
<name>A0A2U2DM98_9HYPH</name>
<reference evidence="1 2" key="1">
    <citation type="submission" date="2018-05" db="EMBL/GenBank/DDBJ databases">
        <title>The draft genome of strain NS-104.</title>
        <authorList>
            <person name="Hang P."/>
            <person name="Jiang J."/>
        </authorList>
    </citation>
    <scope>NUCLEOTIDE SEQUENCE [LARGE SCALE GENOMIC DNA]</scope>
    <source>
        <strain evidence="1 2">NS-104</strain>
    </source>
</reference>
<protein>
    <submittedName>
        <fullName evidence="1">Uncharacterized protein</fullName>
    </submittedName>
</protein>